<name>A0ABD1LLL3_9FABA</name>
<gene>
    <name evidence="3" type="ORF">Fmac_023474</name>
</gene>
<evidence type="ECO:0000256" key="2">
    <source>
        <dbReference type="SAM" id="SignalP"/>
    </source>
</evidence>
<reference evidence="3 4" key="1">
    <citation type="submission" date="2024-08" db="EMBL/GenBank/DDBJ databases">
        <title>Insights into the chromosomal genome structure of Flemingia macrophylla.</title>
        <authorList>
            <person name="Ding Y."/>
            <person name="Zhao Y."/>
            <person name="Bi W."/>
            <person name="Wu M."/>
            <person name="Zhao G."/>
            <person name="Gong Y."/>
            <person name="Li W."/>
            <person name="Zhang P."/>
        </authorList>
    </citation>
    <scope>NUCLEOTIDE SEQUENCE [LARGE SCALE GENOMIC DNA]</scope>
    <source>
        <strain evidence="3">DYQJB</strain>
        <tissue evidence="3">Leaf</tissue>
    </source>
</reference>
<accession>A0ABD1LLL3</accession>
<proteinExistence type="predicted"/>
<dbReference type="AlphaFoldDB" id="A0ABD1LLL3"/>
<dbReference type="Proteomes" id="UP001603857">
    <property type="component" value="Unassembled WGS sequence"/>
</dbReference>
<feature type="signal peptide" evidence="2">
    <location>
        <begin position="1"/>
        <end position="20"/>
    </location>
</feature>
<protein>
    <submittedName>
        <fullName evidence="3">Uncharacterized protein</fullName>
    </submittedName>
</protein>
<evidence type="ECO:0000313" key="4">
    <source>
        <dbReference type="Proteomes" id="UP001603857"/>
    </source>
</evidence>
<comment type="caution">
    <text evidence="3">The sequence shown here is derived from an EMBL/GenBank/DDBJ whole genome shotgun (WGS) entry which is preliminary data.</text>
</comment>
<feature type="region of interest" description="Disordered" evidence="1">
    <location>
        <begin position="75"/>
        <end position="97"/>
    </location>
</feature>
<dbReference type="EMBL" id="JBGMDY010000008">
    <property type="protein sequence ID" value="KAL2324416.1"/>
    <property type="molecule type" value="Genomic_DNA"/>
</dbReference>
<keyword evidence="4" id="KW-1185">Reference proteome</keyword>
<organism evidence="3 4">
    <name type="scientific">Flemingia macrophylla</name>
    <dbReference type="NCBI Taxonomy" id="520843"/>
    <lineage>
        <taxon>Eukaryota</taxon>
        <taxon>Viridiplantae</taxon>
        <taxon>Streptophyta</taxon>
        <taxon>Embryophyta</taxon>
        <taxon>Tracheophyta</taxon>
        <taxon>Spermatophyta</taxon>
        <taxon>Magnoliopsida</taxon>
        <taxon>eudicotyledons</taxon>
        <taxon>Gunneridae</taxon>
        <taxon>Pentapetalae</taxon>
        <taxon>rosids</taxon>
        <taxon>fabids</taxon>
        <taxon>Fabales</taxon>
        <taxon>Fabaceae</taxon>
        <taxon>Papilionoideae</taxon>
        <taxon>50 kb inversion clade</taxon>
        <taxon>NPAAA clade</taxon>
        <taxon>indigoferoid/millettioid clade</taxon>
        <taxon>Phaseoleae</taxon>
        <taxon>Flemingia</taxon>
    </lineage>
</organism>
<keyword evidence="2" id="KW-0732">Signal</keyword>
<evidence type="ECO:0000313" key="3">
    <source>
        <dbReference type="EMBL" id="KAL2324416.1"/>
    </source>
</evidence>
<sequence>MRNNCAALLLVSLLFVVALADDQSETDRKREDCNNYCYNACIYPAKFCRWWCGGRCENPIFWESLTDDVSKKYPVPKESDFSAYNKAHPPSSSHEEV</sequence>
<feature type="chain" id="PRO_5044855889" evidence="2">
    <location>
        <begin position="21"/>
        <end position="97"/>
    </location>
</feature>
<evidence type="ECO:0000256" key="1">
    <source>
        <dbReference type="SAM" id="MobiDB-lite"/>
    </source>
</evidence>